<evidence type="ECO:0000313" key="2">
    <source>
        <dbReference type="Proteomes" id="UP000316621"/>
    </source>
</evidence>
<dbReference type="AlphaFoldDB" id="A0A4Y7KPM6"/>
<name>A0A4Y7KPM6_PAPSO</name>
<organism evidence="1 2">
    <name type="scientific">Papaver somniferum</name>
    <name type="common">Opium poppy</name>
    <dbReference type="NCBI Taxonomy" id="3469"/>
    <lineage>
        <taxon>Eukaryota</taxon>
        <taxon>Viridiplantae</taxon>
        <taxon>Streptophyta</taxon>
        <taxon>Embryophyta</taxon>
        <taxon>Tracheophyta</taxon>
        <taxon>Spermatophyta</taxon>
        <taxon>Magnoliopsida</taxon>
        <taxon>Ranunculales</taxon>
        <taxon>Papaveraceae</taxon>
        <taxon>Papaveroideae</taxon>
        <taxon>Papaver</taxon>
    </lineage>
</organism>
<dbReference type="EMBL" id="CM010722">
    <property type="protein sequence ID" value="RZC75314.1"/>
    <property type="molecule type" value="Genomic_DNA"/>
</dbReference>
<gene>
    <name evidence="1" type="ORF">C5167_050796</name>
</gene>
<dbReference type="Proteomes" id="UP000316621">
    <property type="component" value="Chromosome 8"/>
</dbReference>
<keyword evidence="2" id="KW-1185">Reference proteome</keyword>
<evidence type="ECO:0000313" key="1">
    <source>
        <dbReference type="EMBL" id="RZC75314.1"/>
    </source>
</evidence>
<reference evidence="1 2" key="1">
    <citation type="journal article" date="2018" name="Science">
        <title>The opium poppy genome and morphinan production.</title>
        <authorList>
            <person name="Guo L."/>
            <person name="Winzer T."/>
            <person name="Yang X."/>
            <person name="Li Y."/>
            <person name="Ning Z."/>
            <person name="He Z."/>
            <person name="Teodor R."/>
            <person name="Lu Y."/>
            <person name="Bowser T.A."/>
            <person name="Graham I.A."/>
            <person name="Ye K."/>
        </authorList>
    </citation>
    <scope>NUCLEOTIDE SEQUENCE [LARGE SCALE GENOMIC DNA]</scope>
    <source>
        <strain evidence="2">cv. HN1</strain>
        <tissue evidence="1">Leaves</tissue>
    </source>
</reference>
<proteinExistence type="predicted"/>
<dbReference type="Gramene" id="RZC75314">
    <property type="protein sequence ID" value="RZC75314"/>
    <property type="gene ID" value="C5167_050796"/>
</dbReference>
<protein>
    <submittedName>
        <fullName evidence="1">Uncharacterized protein</fullName>
    </submittedName>
</protein>
<sequence length="80" mass="9061">MPRMTLLNFEVLSLPSLWFRLSLAAPALWRSFPTAHDRLPFIASFSPSILAPAIVACCSFLHHQLHLLLPFLSDFFLLVP</sequence>
<accession>A0A4Y7KPM6</accession>